<dbReference type="GO" id="GO:0016603">
    <property type="term" value="F:glutaminyl-peptide cyclotransferase activity"/>
    <property type="evidence" value="ECO:0007669"/>
    <property type="project" value="InterPro"/>
</dbReference>
<dbReference type="InterPro" id="IPR011044">
    <property type="entry name" value="Quino_amine_DH_bsu"/>
</dbReference>
<feature type="chain" id="PRO_5037059570" evidence="1">
    <location>
        <begin position="23"/>
        <end position="253"/>
    </location>
</feature>
<protein>
    <submittedName>
        <fullName evidence="2">Glutaminyl-peptide cyclotransferase</fullName>
    </submittedName>
</protein>
<reference evidence="2" key="2">
    <citation type="journal article" date="2021" name="PeerJ">
        <title>Extensive microbial diversity within the chicken gut microbiome revealed by metagenomics and culture.</title>
        <authorList>
            <person name="Gilroy R."/>
            <person name="Ravi A."/>
            <person name="Getino M."/>
            <person name="Pursley I."/>
            <person name="Horton D.L."/>
            <person name="Alikhan N.F."/>
            <person name="Baker D."/>
            <person name="Gharbi K."/>
            <person name="Hall N."/>
            <person name="Watson M."/>
            <person name="Adriaenssens E.M."/>
            <person name="Foster-Nyarko E."/>
            <person name="Jarju S."/>
            <person name="Secka A."/>
            <person name="Antonio M."/>
            <person name="Oren A."/>
            <person name="Chaudhuri R.R."/>
            <person name="La Ragione R."/>
            <person name="Hildebrand F."/>
            <person name="Pallen M.J."/>
        </authorList>
    </citation>
    <scope>NUCLEOTIDE SEQUENCE</scope>
    <source>
        <strain evidence="2">F1-3629</strain>
    </source>
</reference>
<feature type="signal peptide" evidence="1">
    <location>
        <begin position="1"/>
        <end position="22"/>
    </location>
</feature>
<accession>A0A940DPM6</accession>
<dbReference type="Pfam" id="PF05096">
    <property type="entry name" value="Glu_cyclase_2"/>
    <property type="match status" value="1"/>
</dbReference>
<evidence type="ECO:0000313" key="2">
    <source>
        <dbReference type="EMBL" id="MBO8454684.1"/>
    </source>
</evidence>
<dbReference type="PANTHER" id="PTHR31270:SF1">
    <property type="entry name" value="GLUTAMINYL-PEPTIDE CYCLOTRANSFERASE"/>
    <property type="match status" value="1"/>
</dbReference>
<dbReference type="AlphaFoldDB" id="A0A940DPM6"/>
<dbReference type="InterPro" id="IPR007788">
    <property type="entry name" value="QCT"/>
</dbReference>
<name>A0A940DPM6_9BACT</name>
<sequence length="253" mass="28324">MAAVFFLTAAIVSFMHQSPAVAAVRSYRLKVVHEYPHDTGSYTQGLFIHDGQMYESTGQYGSSTFRKVDIDSGRPLRKLDFSGKYFVEGSCVLGNDLYILTWTNRVAFIYDISTLEYKSTKSYPREGWGLTTDGSSLIASDGSATLYFMTPDLQVTRRLTVRLAGRPMRFLNELEYIDGMIWANVYTSDLILIINPDTGNVEGTVDCTGLLPDSLRSSSTDVLNGIAHDTSTGRIYLTGKNWPRLYEVKLEEK</sequence>
<evidence type="ECO:0000256" key="1">
    <source>
        <dbReference type="SAM" id="SignalP"/>
    </source>
</evidence>
<reference evidence="2" key="1">
    <citation type="submission" date="2020-10" db="EMBL/GenBank/DDBJ databases">
        <authorList>
            <person name="Gilroy R."/>
        </authorList>
    </citation>
    <scope>NUCLEOTIDE SEQUENCE</scope>
    <source>
        <strain evidence="2">F1-3629</strain>
    </source>
</reference>
<dbReference type="EMBL" id="JADIMJ010000124">
    <property type="protein sequence ID" value="MBO8454684.1"/>
    <property type="molecule type" value="Genomic_DNA"/>
</dbReference>
<keyword evidence="1" id="KW-0732">Signal</keyword>
<organism evidence="2 3">
    <name type="scientific">Candidatus Cryptobacteroides gallistercoris</name>
    <dbReference type="NCBI Taxonomy" id="2840765"/>
    <lineage>
        <taxon>Bacteria</taxon>
        <taxon>Pseudomonadati</taxon>
        <taxon>Bacteroidota</taxon>
        <taxon>Bacteroidia</taxon>
        <taxon>Bacteroidales</taxon>
        <taxon>Candidatus Cryptobacteroides</taxon>
    </lineage>
</organism>
<dbReference type="Proteomes" id="UP000771749">
    <property type="component" value="Unassembled WGS sequence"/>
</dbReference>
<dbReference type="SUPFAM" id="SSF50969">
    <property type="entry name" value="YVTN repeat-like/Quinoprotein amine dehydrogenase"/>
    <property type="match status" value="1"/>
</dbReference>
<gene>
    <name evidence="2" type="ORF">IAC07_08200</name>
</gene>
<comment type="caution">
    <text evidence="2">The sequence shown here is derived from an EMBL/GenBank/DDBJ whole genome shotgun (WGS) entry which is preliminary data.</text>
</comment>
<evidence type="ECO:0000313" key="3">
    <source>
        <dbReference type="Proteomes" id="UP000771749"/>
    </source>
</evidence>
<dbReference type="PANTHER" id="PTHR31270">
    <property type="entry name" value="GLUTAMINYL-PEPTIDE CYCLOTRANSFERASE"/>
    <property type="match status" value="1"/>
</dbReference>
<proteinExistence type="predicted"/>